<reference evidence="2" key="1">
    <citation type="journal article" date="2015" name="ISME J.">
        <title>A new class of marine Euryarchaeota group II from the Mediterranean deep chlorophyll maximum.</title>
        <authorList>
            <person name="Martin-Cuadrado A.B."/>
            <person name="Garcia-Heredia I."/>
            <person name="Molto A.G."/>
            <person name="Lopez-Ubeda R."/>
            <person name="Kimes N."/>
            <person name="Lopez-Garcia P."/>
            <person name="Moreira D."/>
            <person name="Rodriguez-Valera F."/>
        </authorList>
    </citation>
    <scope>NUCLEOTIDE SEQUENCE</scope>
</reference>
<sequence length="660" mass="76426">MEYNLQGVFVVAAGRGPVADSDNIAATDPWSNGKFCTPEDHWNLDDDGCPLLYISELLLNWPDNTPTVDLDVEGKIERLVGIILGYPKISRGMYPLDWPTHPESVKALRLSLLFDSISCDMFPEWSFRTSISNIHQVYWLDGKHHSKNKCKTITYLLFKVVRKFKTNIEESNKSNLAKEEIILLSRLHSSSNNSRSFWEMDETNLVIKNPHGSEYTIEDIKSKIDDVVKDNDHEFKITKIHDWIKKMTLIDTVQYPLPESVRHNMISGCSVIIESIFANLRNTIVTTFGASSILTDGGGRIRFYAEHDKNIEDKIKKSIYNTFLINNEVTHPFNNIIMENVEMYRDKYHTKYKDELYKNKRGMPNTELFSKLIGEDVAKDLLPPISYNKSNNFELSKKPFDPSCHLCNPVAWNGEPWEKYADWGQHCFAHKLIFEIGKSAKKRDISWRKKGKYVDLKVDEMFQIEAIAVMDLNSLGIMFGGKEEPFEYRMLKIRKSFRFNAQWWKIISDILDNNELKFGSLTAWVAAGDDLTLALRKGNEKYDLIMVLQEIDEKLKWAFKDNDIKFSFGAGVARKQNKEPILSLIKQAQSAEKKAKRHWKYRASIYDKQLVIVHDFETKEKKIKENIEEIVGCTVLDNSCYSDMNEAHKSIVYNLEVEEE</sequence>
<proteinExistence type="predicted"/>
<dbReference type="EMBL" id="KP211816">
    <property type="protein sequence ID" value="ANV79236.1"/>
    <property type="molecule type" value="Genomic_DNA"/>
</dbReference>
<name>A0A1B1TAC5_9ARCH</name>
<accession>A0A1B1TAC5</accession>
<organism evidence="2">
    <name type="scientific">uncultured Poseidoniia archaeon</name>
    <dbReference type="NCBI Taxonomy" id="1697135"/>
    <lineage>
        <taxon>Archaea</taxon>
        <taxon>Methanobacteriati</taxon>
        <taxon>Thermoplasmatota</taxon>
        <taxon>Candidatus Poseidoniia</taxon>
        <taxon>environmental samples</taxon>
    </lineage>
</organism>
<evidence type="ECO:0000259" key="1">
    <source>
        <dbReference type="PROSITE" id="PS50887"/>
    </source>
</evidence>
<evidence type="ECO:0000313" key="2">
    <source>
        <dbReference type="EMBL" id="ANV79236.1"/>
    </source>
</evidence>
<feature type="domain" description="GGDEF" evidence="1">
    <location>
        <begin position="463"/>
        <end position="608"/>
    </location>
</feature>
<reference evidence="2" key="2">
    <citation type="submission" date="2016-12" db="EMBL/GenBank/DDBJ databases">
        <authorList>
            <person name="Song W.-J."/>
            <person name="Kurnit D.M."/>
        </authorList>
    </citation>
    <scope>NUCLEOTIDE SEQUENCE</scope>
</reference>
<dbReference type="InterPro" id="IPR000160">
    <property type="entry name" value="GGDEF_dom"/>
</dbReference>
<protein>
    <recommendedName>
        <fullName evidence="1">GGDEF domain-containing protein</fullName>
    </recommendedName>
</protein>
<dbReference type="Gene3D" id="3.30.70.270">
    <property type="match status" value="1"/>
</dbReference>
<dbReference type="InterPro" id="IPR043128">
    <property type="entry name" value="Rev_trsase/Diguanyl_cyclase"/>
</dbReference>
<dbReference type="PROSITE" id="PS50887">
    <property type="entry name" value="GGDEF"/>
    <property type="match status" value="1"/>
</dbReference>
<dbReference type="AlphaFoldDB" id="A0A1B1TAC5"/>